<dbReference type="Pfam" id="PF01011">
    <property type="entry name" value="PQQ"/>
    <property type="match status" value="1"/>
</dbReference>
<dbReference type="PANTHER" id="PTHR32303:SF4">
    <property type="entry name" value="QUINOPROTEIN GLUCOSE DEHYDROGENASE"/>
    <property type="match status" value="1"/>
</dbReference>
<evidence type="ECO:0000313" key="7">
    <source>
        <dbReference type="EMBL" id="MDO6415571.1"/>
    </source>
</evidence>
<evidence type="ECO:0000256" key="1">
    <source>
        <dbReference type="ARBA" id="ARBA00001931"/>
    </source>
</evidence>
<evidence type="ECO:0000256" key="4">
    <source>
        <dbReference type="SAM" id="MobiDB-lite"/>
    </source>
</evidence>
<dbReference type="CDD" id="cd10280">
    <property type="entry name" value="PQQ_mGDH"/>
    <property type="match status" value="1"/>
</dbReference>
<sequence>MRKRTLAALLAAAVALPALAEDGTDWPTYGHDKGAQRFTSLAEITPANVGRLAPAWTYHMKPADAAAAPAATGQGAVETAQRAAEGVGMRRPRSRFAQSETTPIVVGNVMYVSTPYSRVVALDATTGAEIWAREIPGPGQPSLRGVEYWPGDGKTGARILFGTRDGRLVALDAKTGAFAESFGMAGIVDLKTPEILQGEKPGYYGMSSPPFVWRDLVITGSATPEFPAKGPTGDIRAWDVRTGKLVWTFHTVPRAGEPGHETWEPGSTEHRTGVNNWGFMSADVARGILYLPIGAPSFDRYGGDRKGDNLYGTSVVALDAATGKLKWHFQIVHHDIWDGDAEAAPALFEVKKGAKTIPAVGIVSKSGLFFMLDRVTGKPILPIEERAVPPSDVPGEKTSPTQPFPVVTPPLVRTHFDPKTDIADVAPGLKDWCSKWIADNKMKSGDIYMPVAFNRTTINLPGLQGGANWGGMSFNPALGLLFVNTNELGQVTSLVPAAAGSPLPFERGQPSARFSQPETKLMCQAPPWGQLSAIDVATGKIVWNVPLGVSDNVPAENAKTGRPNIGGSIATASGLVFIGASDDSRFRAFDAKSGREVWTVKLDASAHATPVSYKGQDGRQFVTVVATGGSFLDSPINSDAVVAFALPK</sequence>
<dbReference type="InterPro" id="IPR002372">
    <property type="entry name" value="PQQ_rpt_dom"/>
</dbReference>
<gene>
    <name evidence="7" type="ORF">Q4F19_14370</name>
</gene>
<dbReference type="Gene3D" id="2.140.10.10">
    <property type="entry name" value="Quinoprotein alcohol dehydrogenase-like superfamily"/>
    <property type="match status" value="2"/>
</dbReference>
<dbReference type="InterPro" id="IPR017511">
    <property type="entry name" value="PQQ_mDH"/>
</dbReference>
<organism evidence="7 8">
    <name type="scientific">Sphingomonas natans</name>
    <dbReference type="NCBI Taxonomy" id="3063330"/>
    <lineage>
        <taxon>Bacteria</taxon>
        <taxon>Pseudomonadati</taxon>
        <taxon>Pseudomonadota</taxon>
        <taxon>Alphaproteobacteria</taxon>
        <taxon>Sphingomonadales</taxon>
        <taxon>Sphingomonadaceae</taxon>
        <taxon>Sphingomonas</taxon>
    </lineage>
</organism>
<feature type="region of interest" description="Disordered" evidence="4">
    <location>
        <begin position="386"/>
        <end position="409"/>
    </location>
</feature>
<comment type="caution">
    <text evidence="7">The sequence shown here is derived from an EMBL/GenBank/DDBJ whole genome shotgun (WGS) entry which is preliminary data.</text>
</comment>
<dbReference type="EMBL" id="JAUOTP010000006">
    <property type="protein sequence ID" value="MDO6415571.1"/>
    <property type="molecule type" value="Genomic_DNA"/>
</dbReference>
<feature type="domain" description="Pyrrolo-quinoline quinone repeat" evidence="6">
    <location>
        <begin position="26"/>
        <end position="622"/>
    </location>
</feature>
<keyword evidence="8" id="KW-1185">Reference proteome</keyword>
<dbReference type="SMART" id="SM00564">
    <property type="entry name" value="PQQ"/>
    <property type="match status" value="6"/>
</dbReference>
<name>A0ABT8YB56_9SPHN</name>
<dbReference type="SUPFAM" id="SSF50998">
    <property type="entry name" value="Quinoprotein alcohol dehydrogenase-like"/>
    <property type="match status" value="1"/>
</dbReference>
<accession>A0ABT8YB56</accession>
<dbReference type="PANTHER" id="PTHR32303">
    <property type="entry name" value="QUINOPROTEIN ALCOHOL DEHYDROGENASE (CYTOCHROME C)"/>
    <property type="match status" value="1"/>
</dbReference>
<evidence type="ECO:0000256" key="5">
    <source>
        <dbReference type="SAM" id="SignalP"/>
    </source>
</evidence>
<keyword evidence="3" id="KW-0560">Oxidoreductase</keyword>
<dbReference type="RefSeq" id="WP_303543677.1">
    <property type="nucleotide sequence ID" value="NZ_JAUOTP010000006.1"/>
</dbReference>
<evidence type="ECO:0000256" key="2">
    <source>
        <dbReference type="ARBA" id="ARBA00008156"/>
    </source>
</evidence>
<evidence type="ECO:0000313" key="8">
    <source>
        <dbReference type="Proteomes" id="UP001169764"/>
    </source>
</evidence>
<feature type="signal peptide" evidence="5">
    <location>
        <begin position="1"/>
        <end position="20"/>
    </location>
</feature>
<dbReference type="InterPro" id="IPR018391">
    <property type="entry name" value="PQQ_b-propeller_rpt"/>
</dbReference>
<dbReference type="Proteomes" id="UP001169764">
    <property type="component" value="Unassembled WGS sequence"/>
</dbReference>
<reference evidence="7" key="1">
    <citation type="submission" date="2023-07" db="EMBL/GenBank/DDBJ databases">
        <authorList>
            <person name="Kim M."/>
        </authorList>
    </citation>
    <scope>NUCLEOTIDE SEQUENCE</scope>
    <source>
        <strain evidence="7">BIUV-7</strain>
    </source>
</reference>
<proteinExistence type="inferred from homology"/>
<comment type="similarity">
    <text evidence="2">Belongs to the bacterial PQQ dehydrogenase family.</text>
</comment>
<evidence type="ECO:0000259" key="6">
    <source>
        <dbReference type="Pfam" id="PF01011"/>
    </source>
</evidence>
<keyword evidence="5" id="KW-0732">Signal</keyword>
<protein>
    <submittedName>
        <fullName evidence="7">Pyrroloquinoline quinone-dependent dehydrogenase</fullName>
    </submittedName>
</protein>
<feature type="chain" id="PRO_5046156159" evidence="5">
    <location>
        <begin position="21"/>
        <end position="648"/>
    </location>
</feature>
<dbReference type="InterPro" id="IPR011047">
    <property type="entry name" value="Quinoprotein_ADH-like_sf"/>
</dbReference>
<comment type="cofactor">
    <cofactor evidence="1">
        <name>pyrroloquinoline quinone</name>
        <dbReference type="ChEBI" id="CHEBI:58442"/>
    </cofactor>
</comment>
<evidence type="ECO:0000256" key="3">
    <source>
        <dbReference type="ARBA" id="ARBA00023002"/>
    </source>
</evidence>